<gene>
    <name evidence="1" type="ORF">SPRG_09863</name>
</gene>
<dbReference type="VEuPathDB" id="FungiDB:SPRG_09863"/>
<name>A0A067CBR0_SAPPC</name>
<proteinExistence type="predicted"/>
<reference evidence="1 2" key="1">
    <citation type="journal article" date="2013" name="PLoS Genet.">
        <title>Distinctive expansion of potential virulence genes in the genome of the oomycete fish pathogen Saprolegnia parasitica.</title>
        <authorList>
            <person name="Jiang R.H."/>
            <person name="de Bruijn I."/>
            <person name="Haas B.J."/>
            <person name="Belmonte R."/>
            <person name="Lobach L."/>
            <person name="Christie J."/>
            <person name="van den Ackerveken G."/>
            <person name="Bottin A."/>
            <person name="Bulone V."/>
            <person name="Diaz-Moreno S.M."/>
            <person name="Dumas B."/>
            <person name="Fan L."/>
            <person name="Gaulin E."/>
            <person name="Govers F."/>
            <person name="Grenville-Briggs L.J."/>
            <person name="Horner N.R."/>
            <person name="Levin J.Z."/>
            <person name="Mammella M."/>
            <person name="Meijer H.J."/>
            <person name="Morris P."/>
            <person name="Nusbaum C."/>
            <person name="Oome S."/>
            <person name="Phillips A.J."/>
            <person name="van Rooyen D."/>
            <person name="Rzeszutek E."/>
            <person name="Saraiva M."/>
            <person name="Secombes C.J."/>
            <person name="Seidl M.F."/>
            <person name="Snel B."/>
            <person name="Stassen J.H."/>
            <person name="Sykes S."/>
            <person name="Tripathy S."/>
            <person name="van den Berg H."/>
            <person name="Vega-Arreguin J.C."/>
            <person name="Wawra S."/>
            <person name="Young S.K."/>
            <person name="Zeng Q."/>
            <person name="Dieguez-Uribeondo J."/>
            <person name="Russ C."/>
            <person name="Tyler B.M."/>
            <person name="van West P."/>
        </authorList>
    </citation>
    <scope>NUCLEOTIDE SEQUENCE [LARGE SCALE GENOMIC DNA]</scope>
    <source>
        <strain evidence="1 2">CBS 223.65</strain>
    </source>
</reference>
<dbReference type="RefSeq" id="XP_012205003.1">
    <property type="nucleotide sequence ID" value="XM_012349613.1"/>
</dbReference>
<accession>A0A067CBR0</accession>
<dbReference type="KEGG" id="spar:SPRG_09863"/>
<dbReference type="EMBL" id="KK583244">
    <property type="protein sequence ID" value="KDO24227.1"/>
    <property type="molecule type" value="Genomic_DNA"/>
</dbReference>
<organism evidence="1 2">
    <name type="scientific">Saprolegnia parasitica (strain CBS 223.65)</name>
    <dbReference type="NCBI Taxonomy" id="695850"/>
    <lineage>
        <taxon>Eukaryota</taxon>
        <taxon>Sar</taxon>
        <taxon>Stramenopiles</taxon>
        <taxon>Oomycota</taxon>
        <taxon>Saprolegniomycetes</taxon>
        <taxon>Saprolegniales</taxon>
        <taxon>Saprolegniaceae</taxon>
        <taxon>Saprolegnia</taxon>
    </lineage>
</organism>
<evidence type="ECO:0000313" key="1">
    <source>
        <dbReference type="EMBL" id="KDO24227.1"/>
    </source>
</evidence>
<sequence length="182" mass="19632">MTTTPDALAPTMAVTAAPAAHVSQGAISSRNDRALLAMLSWDDVAAFPTGLLSLPFLLKIPSVYLRRALEALPAFSSIQLNLLDVAKTVAQGRVTRAPTRLDIANKWATKISSIKCSVSDKPFDATTDGVDPNRLVVCAALRRCVNVRTLVMTLPSFSDPHNRRSNHFITWLATVYAASSAR</sequence>
<dbReference type="GeneID" id="24132008"/>
<dbReference type="AlphaFoldDB" id="A0A067CBR0"/>
<keyword evidence="2" id="KW-1185">Reference proteome</keyword>
<protein>
    <submittedName>
        <fullName evidence="1">Uncharacterized protein</fullName>
    </submittedName>
</protein>
<evidence type="ECO:0000313" key="2">
    <source>
        <dbReference type="Proteomes" id="UP000030745"/>
    </source>
</evidence>
<dbReference type="Proteomes" id="UP000030745">
    <property type="component" value="Unassembled WGS sequence"/>
</dbReference>